<dbReference type="GO" id="GO:0030170">
    <property type="term" value="F:pyridoxal phosphate binding"/>
    <property type="evidence" value="ECO:0007669"/>
    <property type="project" value="InterPro"/>
</dbReference>
<dbReference type="GO" id="GO:0009097">
    <property type="term" value="P:isoleucine biosynthetic process"/>
    <property type="evidence" value="ECO:0007669"/>
    <property type="project" value="TreeGrafter"/>
</dbReference>
<dbReference type="GO" id="GO:0006567">
    <property type="term" value="P:L-threonine catabolic process"/>
    <property type="evidence" value="ECO:0007669"/>
    <property type="project" value="TreeGrafter"/>
</dbReference>
<dbReference type="AlphaFoldDB" id="B2A742"/>
<dbReference type="PANTHER" id="PTHR48078:SF6">
    <property type="entry name" value="L-THREONINE DEHYDRATASE CATABOLIC TDCB"/>
    <property type="match status" value="1"/>
</dbReference>
<comment type="cofactor">
    <cofactor evidence="1">
        <name>pyridoxal 5'-phosphate</name>
        <dbReference type="ChEBI" id="CHEBI:597326"/>
    </cofactor>
</comment>
<dbReference type="InterPro" id="IPR036052">
    <property type="entry name" value="TrpB-like_PALP_sf"/>
</dbReference>
<dbReference type="OrthoDB" id="9778118at2"/>
<reference evidence="6 7" key="1">
    <citation type="submission" date="2008-04" db="EMBL/GenBank/DDBJ databases">
        <title>Complete sequence of chromosome of Natranaerobius thermophilus JW/NM-WN-LF.</title>
        <authorList>
            <consortium name="US DOE Joint Genome Institute"/>
            <person name="Copeland A."/>
            <person name="Lucas S."/>
            <person name="Lapidus A."/>
            <person name="Glavina del Rio T."/>
            <person name="Dalin E."/>
            <person name="Tice H."/>
            <person name="Bruce D."/>
            <person name="Goodwin L."/>
            <person name="Pitluck S."/>
            <person name="Chertkov O."/>
            <person name="Brettin T."/>
            <person name="Detter J.C."/>
            <person name="Han C."/>
            <person name="Kuske C.R."/>
            <person name="Schmutz J."/>
            <person name="Larimer F."/>
            <person name="Land M."/>
            <person name="Hauser L."/>
            <person name="Kyrpides N."/>
            <person name="Lykidis A."/>
            <person name="Mesbah N.M."/>
            <person name="Wiegel J."/>
        </authorList>
    </citation>
    <scope>NUCLEOTIDE SEQUENCE [LARGE SCALE GENOMIC DNA]</scope>
    <source>
        <strain evidence="7">ATCC BAA-1301 / DSM 18059 / JW/NM-WN-LF</strain>
    </source>
</reference>
<dbReference type="RefSeq" id="WP_012448490.1">
    <property type="nucleotide sequence ID" value="NC_010718.1"/>
</dbReference>
<feature type="region of interest" description="Disordered" evidence="4">
    <location>
        <begin position="231"/>
        <end position="252"/>
    </location>
</feature>
<keyword evidence="3" id="KW-0456">Lyase</keyword>
<dbReference type="GO" id="GO:0004794">
    <property type="term" value="F:threonine deaminase activity"/>
    <property type="evidence" value="ECO:0007669"/>
    <property type="project" value="TreeGrafter"/>
</dbReference>
<proteinExistence type="predicted"/>
<sequence length="343" mass="36803">MNFLCQNCGKMYEITSLNYTCSCGGLFDFQGTFIGEMKEMVSLGEPVTPIITKSFNNYPLKLKLDHLMPTGSFKDRGAKVLISALKKLGIEEVVEDSSGNAGAAIAAYCAAAGIDCQIYVPESASGSKLKQIQAYGAEVVKVPGDRDDTSRAVKKACKNNYYASHIYNPLFFEGTKTIAHEIYQQIGIPKTMVIPAGNGTLLLGVYKGFYELGNLPKIIAVQSERCAPLTQESDDTTVSASSNPTGDTIAKGIAAKNPPRKLEMLKAISDSRGQVLTVSEDEIKSSRQALWNKGIFVETTAAVAVAGAIKLFDATSSFESTGTLKTDMQDVLVPLTGTGLKEF</sequence>
<dbReference type="EMBL" id="CP001034">
    <property type="protein sequence ID" value="ACB85633.1"/>
    <property type="molecule type" value="Genomic_DNA"/>
</dbReference>
<evidence type="ECO:0000256" key="3">
    <source>
        <dbReference type="ARBA" id="ARBA00023239"/>
    </source>
</evidence>
<evidence type="ECO:0000256" key="1">
    <source>
        <dbReference type="ARBA" id="ARBA00001933"/>
    </source>
</evidence>
<dbReference type="Gene3D" id="3.40.50.1100">
    <property type="match status" value="2"/>
</dbReference>
<keyword evidence="7" id="KW-1185">Reference proteome</keyword>
<dbReference type="Proteomes" id="UP000001683">
    <property type="component" value="Chromosome"/>
</dbReference>
<evidence type="ECO:0000259" key="5">
    <source>
        <dbReference type="Pfam" id="PF00291"/>
    </source>
</evidence>
<dbReference type="InterPro" id="IPR050147">
    <property type="entry name" value="Ser/Thr_Dehydratase"/>
</dbReference>
<dbReference type="STRING" id="457570.Nther_2066"/>
<dbReference type="GO" id="GO:0006565">
    <property type="term" value="P:L-serine catabolic process"/>
    <property type="evidence" value="ECO:0007669"/>
    <property type="project" value="TreeGrafter"/>
</dbReference>
<reference evidence="6 7" key="2">
    <citation type="journal article" date="2011" name="J. Bacteriol.">
        <title>Complete genome sequence of the anaerobic, halophilic alkalithermophile Natranaerobius thermophilus JW/NM-WN-LF.</title>
        <authorList>
            <person name="Zhao B."/>
            <person name="Mesbah N.M."/>
            <person name="Dalin E."/>
            <person name="Goodwin L."/>
            <person name="Nolan M."/>
            <person name="Pitluck S."/>
            <person name="Chertkov O."/>
            <person name="Brettin T.S."/>
            <person name="Han J."/>
            <person name="Larimer F.W."/>
            <person name="Land M.L."/>
            <person name="Hauser L."/>
            <person name="Kyrpides N."/>
            <person name="Wiegel J."/>
        </authorList>
    </citation>
    <scope>NUCLEOTIDE SEQUENCE [LARGE SCALE GENOMIC DNA]</scope>
    <source>
        <strain evidence="7">ATCC BAA-1301 / DSM 18059 / JW/NM-WN-LF</strain>
    </source>
</reference>
<dbReference type="PROSITE" id="PS00165">
    <property type="entry name" value="DEHYDRATASE_SER_THR"/>
    <property type="match status" value="1"/>
</dbReference>
<dbReference type="InterPro" id="IPR001926">
    <property type="entry name" value="TrpB-like_PALP"/>
</dbReference>
<dbReference type="InterPro" id="IPR000634">
    <property type="entry name" value="Ser/Thr_deHydtase_PyrdxlP-BS"/>
</dbReference>
<dbReference type="InParanoid" id="B2A742"/>
<dbReference type="Pfam" id="PF00291">
    <property type="entry name" value="PALP"/>
    <property type="match status" value="1"/>
</dbReference>
<evidence type="ECO:0000313" key="7">
    <source>
        <dbReference type="Proteomes" id="UP000001683"/>
    </source>
</evidence>
<dbReference type="KEGG" id="nth:Nther_2066"/>
<name>B2A742_NATTJ</name>
<organism evidence="6 7">
    <name type="scientific">Natranaerobius thermophilus (strain ATCC BAA-1301 / DSM 18059 / JW/NM-WN-LF)</name>
    <dbReference type="NCBI Taxonomy" id="457570"/>
    <lineage>
        <taxon>Bacteria</taxon>
        <taxon>Bacillati</taxon>
        <taxon>Bacillota</taxon>
        <taxon>Clostridia</taxon>
        <taxon>Natranaerobiales</taxon>
        <taxon>Natranaerobiaceae</taxon>
        <taxon>Natranaerobius</taxon>
    </lineage>
</organism>
<keyword evidence="2" id="KW-0663">Pyridoxal phosphate</keyword>
<evidence type="ECO:0000256" key="4">
    <source>
        <dbReference type="SAM" id="MobiDB-lite"/>
    </source>
</evidence>
<dbReference type="GO" id="GO:0003941">
    <property type="term" value="F:L-serine ammonia-lyase activity"/>
    <property type="evidence" value="ECO:0007669"/>
    <property type="project" value="TreeGrafter"/>
</dbReference>
<evidence type="ECO:0000256" key="2">
    <source>
        <dbReference type="ARBA" id="ARBA00022898"/>
    </source>
</evidence>
<evidence type="ECO:0000313" key="6">
    <source>
        <dbReference type="EMBL" id="ACB85633.1"/>
    </source>
</evidence>
<feature type="compositionally biased region" description="Polar residues" evidence="4">
    <location>
        <begin position="236"/>
        <end position="246"/>
    </location>
</feature>
<accession>B2A742</accession>
<dbReference type="HOGENOM" id="CLU_028142_4_0_9"/>
<dbReference type="eggNOG" id="COG0498">
    <property type="taxonomic scope" value="Bacteria"/>
</dbReference>
<gene>
    <name evidence="6" type="ordered locus">Nther_2066</name>
</gene>
<dbReference type="SUPFAM" id="SSF53686">
    <property type="entry name" value="Tryptophan synthase beta subunit-like PLP-dependent enzymes"/>
    <property type="match status" value="1"/>
</dbReference>
<dbReference type="PANTHER" id="PTHR48078">
    <property type="entry name" value="THREONINE DEHYDRATASE, MITOCHONDRIAL-RELATED"/>
    <property type="match status" value="1"/>
</dbReference>
<feature type="domain" description="Tryptophan synthase beta chain-like PALP" evidence="5">
    <location>
        <begin position="43"/>
        <end position="314"/>
    </location>
</feature>
<protein>
    <submittedName>
        <fullName evidence="6">Pyridoxal-5'-phosphate-dependent protein beta subunit</fullName>
    </submittedName>
</protein>